<sequence length="147" mass="15399">MNIESMSGLELMQAVARGDLPHPSMAQTIPMKFVSVDKGVAVFEAMADERHTNPLGGVHGGFAATVLDSVTACAVHSMLEAGIGYGTIDLNVKMLKAVPKGTPLIAEGKVISMSNSLGVSEGRLTDGTGKIYAYASATCMIMRAKKR</sequence>
<evidence type="ECO:0000259" key="3">
    <source>
        <dbReference type="Pfam" id="PF03061"/>
    </source>
</evidence>
<dbReference type="CDD" id="cd03443">
    <property type="entry name" value="PaaI_thioesterase"/>
    <property type="match status" value="1"/>
</dbReference>
<dbReference type="Proteomes" id="UP000464524">
    <property type="component" value="Chromosome"/>
</dbReference>
<dbReference type="GO" id="GO:0047617">
    <property type="term" value="F:fatty acyl-CoA hydrolase activity"/>
    <property type="evidence" value="ECO:0007669"/>
    <property type="project" value="InterPro"/>
</dbReference>
<dbReference type="Gene3D" id="3.10.129.10">
    <property type="entry name" value="Hotdog Thioesterase"/>
    <property type="match status" value="1"/>
</dbReference>
<dbReference type="OrthoDB" id="9813282at2"/>
<name>A0A857JQK0_9ALTE</name>
<evidence type="ECO:0000313" key="5">
    <source>
        <dbReference type="Proteomes" id="UP000464524"/>
    </source>
</evidence>
<dbReference type="PANTHER" id="PTHR21660">
    <property type="entry name" value="THIOESTERASE SUPERFAMILY MEMBER-RELATED"/>
    <property type="match status" value="1"/>
</dbReference>
<evidence type="ECO:0000313" key="4">
    <source>
        <dbReference type="EMBL" id="QHJ13361.1"/>
    </source>
</evidence>
<dbReference type="InterPro" id="IPR029069">
    <property type="entry name" value="HotDog_dom_sf"/>
</dbReference>
<keyword evidence="5" id="KW-1185">Reference proteome</keyword>
<dbReference type="EMBL" id="CP047656">
    <property type="protein sequence ID" value="QHJ13361.1"/>
    <property type="molecule type" value="Genomic_DNA"/>
</dbReference>
<keyword evidence="2" id="KW-0378">Hydrolase</keyword>
<dbReference type="Pfam" id="PF03061">
    <property type="entry name" value="4HBT"/>
    <property type="match status" value="1"/>
</dbReference>
<dbReference type="NCBIfam" id="TIGR00369">
    <property type="entry name" value="unchar_dom_1"/>
    <property type="match status" value="1"/>
</dbReference>
<gene>
    <name evidence="4" type="ORF">FX988_03622</name>
</gene>
<evidence type="ECO:0000256" key="1">
    <source>
        <dbReference type="ARBA" id="ARBA00008324"/>
    </source>
</evidence>
<dbReference type="RefSeq" id="WP_160181457.1">
    <property type="nucleotide sequence ID" value="NZ_CP047656.1"/>
</dbReference>
<reference evidence="4 5" key="1">
    <citation type="submission" date="2019-12" db="EMBL/GenBank/DDBJ databases">
        <title>Genome sequencing and assembly of endphytes of Porphyra tenera.</title>
        <authorList>
            <person name="Park J.M."/>
            <person name="Shin R."/>
            <person name="Jo S.H."/>
        </authorList>
    </citation>
    <scope>NUCLEOTIDE SEQUENCE [LARGE SCALE GENOMIC DNA]</scope>
    <source>
        <strain evidence="4 5">GPM4</strain>
    </source>
</reference>
<dbReference type="AlphaFoldDB" id="A0A857JQK0"/>
<proteinExistence type="inferred from homology"/>
<accession>A0A857JQK0</accession>
<organism evidence="4 5">
    <name type="scientific">Paraglaciecola mesophila</name>
    <dbReference type="NCBI Taxonomy" id="197222"/>
    <lineage>
        <taxon>Bacteria</taxon>
        <taxon>Pseudomonadati</taxon>
        <taxon>Pseudomonadota</taxon>
        <taxon>Gammaproteobacteria</taxon>
        <taxon>Alteromonadales</taxon>
        <taxon>Alteromonadaceae</taxon>
        <taxon>Paraglaciecola</taxon>
    </lineage>
</organism>
<dbReference type="InterPro" id="IPR003736">
    <property type="entry name" value="PAAI_dom"/>
</dbReference>
<protein>
    <recommendedName>
        <fullName evidence="3">Thioesterase domain-containing protein</fullName>
    </recommendedName>
</protein>
<dbReference type="SUPFAM" id="SSF54637">
    <property type="entry name" value="Thioesterase/thiol ester dehydrase-isomerase"/>
    <property type="match status" value="1"/>
</dbReference>
<feature type="domain" description="Thioesterase" evidence="3">
    <location>
        <begin position="56"/>
        <end position="130"/>
    </location>
</feature>
<comment type="similarity">
    <text evidence="1">Belongs to the thioesterase PaaI family.</text>
</comment>
<dbReference type="InterPro" id="IPR039298">
    <property type="entry name" value="ACOT13"/>
</dbReference>
<dbReference type="PANTHER" id="PTHR21660:SF1">
    <property type="entry name" value="ACYL-COENZYME A THIOESTERASE 13"/>
    <property type="match status" value="1"/>
</dbReference>
<evidence type="ECO:0000256" key="2">
    <source>
        <dbReference type="ARBA" id="ARBA00022801"/>
    </source>
</evidence>
<dbReference type="KEGG" id="pmes:FX988_03622"/>
<dbReference type="InterPro" id="IPR006683">
    <property type="entry name" value="Thioestr_dom"/>
</dbReference>